<evidence type="ECO:0000313" key="2">
    <source>
        <dbReference type="Proteomes" id="UP000217771"/>
    </source>
</evidence>
<evidence type="ECO:0000313" key="1">
    <source>
        <dbReference type="EMBL" id="PAU75695.1"/>
    </source>
</evidence>
<comment type="caution">
    <text evidence="1">The sequence shown here is derived from an EMBL/GenBank/DDBJ whole genome shotgun (WGS) entry which is preliminary data.</text>
</comment>
<dbReference type="Proteomes" id="UP000217771">
    <property type="component" value="Unassembled WGS sequence"/>
</dbReference>
<sequence>MAARELQRRSSRASTKANLWVLRACAQRMSRMRLRPAMAGAGGACHGMIMLSTRRRQDMFR</sequence>
<gene>
    <name evidence="1" type="ORF">CK498_17425</name>
</gene>
<accession>A0A2A2ETF6</accession>
<keyword evidence="2" id="KW-1185">Reference proteome</keyword>
<dbReference type="EMBL" id="NSKB01000006">
    <property type="protein sequence ID" value="PAU75695.1"/>
    <property type="molecule type" value="Genomic_DNA"/>
</dbReference>
<dbReference type="AlphaFoldDB" id="A0A2A2ETF6"/>
<proteinExistence type="predicted"/>
<protein>
    <submittedName>
        <fullName evidence="1">Uncharacterized protein</fullName>
    </submittedName>
</protein>
<organism evidence="1 2">
    <name type="scientific">Halomonas salipaludis</name>
    <dbReference type="NCBI Taxonomy" id="2032625"/>
    <lineage>
        <taxon>Bacteria</taxon>
        <taxon>Pseudomonadati</taxon>
        <taxon>Pseudomonadota</taxon>
        <taxon>Gammaproteobacteria</taxon>
        <taxon>Oceanospirillales</taxon>
        <taxon>Halomonadaceae</taxon>
        <taxon>Halomonas</taxon>
    </lineage>
</organism>
<reference evidence="1 2" key="1">
    <citation type="submission" date="2017-08" db="EMBL/GenBank/DDBJ databases">
        <title>Halomonas alkalisoli sp. nov., isolated from saline alkaline soil.</title>
        <authorList>
            <person name="Wang D."/>
            <person name="Zhang G."/>
        </authorList>
    </citation>
    <scope>NUCLEOTIDE SEQUENCE [LARGE SCALE GENOMIC DNA]</scope>
    <source>
        <strain evidence="1 2">WRN001</strain>
    </source>
</reference>
<name>A0A2A2ETF6_9GAMM</name>